<sequence>MKNLCGEVHFKNLIKCLHLICEINPAPYYRTSTH</sequence>
<evidence type="ECO:0000313" key="1">
    <source>
        <dbReference type="EMBL" id="OAY62278.1"/>
    </source>
</evidence>
<name>A0A2C9WP22_MANES</name>
<organism evidence="1">
    <name type="scientific">Manihot esculenta</name>
    <name type="common">Cassava</name>
    <name type="synonym">Jatropha manihot</name>
    <dbReference type="NCBI Taxonomy" id="3983"/>
    <lineage>
        <taxon>Eukaryota</taxon>
        <taxon>Viridiplantae</taxon>
        <taxon>Streptophyta</taxon>
        <taxon>Embryophyta</taxon>
        <taxon>Tracheophyta</taxon>
        <taxon>Spermatophyta</taxon>
        <taxon>Magnoliopsida</taxon>
        <taxon>eudicotyledons</taxon>
        <taxon>Gunneridae</taxon>
        <taxon>Pentapetalae</taxon>
        <taxon>rosids</taxon>
        <taxon>fabids</taxon>
        <taxon>Malpighiales</taxon>
        <taxon>Euphorbiaceae</taxon>
        <taxon>Crotonoideae</taxon>
        <taxon>Manihoteae</taxon>
        <taxon>Manihot</taxon>
    </lineage>
</organism>
<protein>
    <submittedName>
        <fullName evidence="1">Uncharacterized protein</fullName>
    </submittedName>
</protein>
<gene>
    <name evidence="1" type="ORF">MANES_01G256000</name>
</gene>
<dbReference type="AlphaFoldDB" id="A0A2C9WP22"/>
<dbReference type="EMBL" id="CM004387">
    <property type="protein sequence ID" value="OAY62278.1"/>
    <property type="molecule type" value="Genomic_DNA"/>
</dbReference>
<reference evidence="1" key="1">
    <citation type="submission" date="2016-02" db="EMBL/GenBank/DDBJ databases">
        <title>WGS assembly of Manihot esculenta.</title>
        <authorList>
            <person name="Bredeson J.V."/>
            <person name="Prochnik S.E."/>
            <person name="Lyons J.B."/>
            <person name="Schmutz J."/>
            <person name="Grimwood J."/>
            <person name="Vrebalov J."/>
            <person name="Bart R.S."/>
            <person name="Amuge T."/>
            <person name="Ferguson M.E."/>
            <person name="Green R."/>
            <person name="Putnam N."/>
            <person name="Stites J."/>
            <person name="Rounsley S."/>
            <person name="Rokhsar D.S."/>
        </authorList>
    </citation>
    <scope>NUCLEOTIDE SEQUENCE [LARGE SCALE GENOMIC DNA]</scope>
    <source>
        <tissue evidence="1">Leaf</tissue>
    </source>
</reference>
<accession>A0A2C9WP22</accession>
<proteinExistence type="predicted"/>